<dbReference type="EMBL" id="MU006598">
    <property type="protein sequence ID" value="KAF2743340.1"/>
    <property type="molecule type" value="Genomic_DNA"/>
</dbReference>
<keyword evidence="3" id="KW-1185">Reference proteome</keyword>
<feature type="region of interest" description="Disordered" evidence="1">
    <location>
        <begin position="34"/>
        <end position="55"/>
    </location>
</feature>
<organism evidence="2 3">
    <name type="scientific">Sporormia fimetaria CBS 119925</name>
    <dbReference type="NCBI Taxonomy" id="1340428"/>
    <lineage>
        <taxon>Eukaryota</taxon>
        <taxon>Fungi</taxon>
        <taxon>Dikarya</taxon>
        <taxon>Ascomycota</taxon>
        <taxon>Pezizomycotina</taxon>
        <taxon>Dothideomycetes</taxon>
        <taxon>Pleosporomycetidae</taxon>
        <taxon>Pleosporales</taxon>
        <taxon>Sporormiaceae</taxon>
        <taxon>Sporormia</taxon>
    </lineage>
</organism>
<feature type="compositionally biased region" description="Polar residues" evidence="1">
    <location>
        <begin position="126"/>
        <end position="139"/>
    </location>
</feature>
<protein>
    <submittedName>
        <fullName evidence="2">Uncharacterized protein</fullName>
    </submittedName>
</protein>
<dbReference type="Proteomes" id="UP000799440">
    <property type="component" value="Unassembled WGS sequence"/>
</dbReference>
<feature type="compositionally biased region" description="Low complexity" evidence="1">
    <location>
        <begin position="46"/>
        <end position="55"/>
    </location>
</feature>
<evidence type="ECO:0000313" key="3">
    <source>
        <dbReference type="Proteomes" id="UP000799440"/>
    </source>
</evidence>
<accession>A0A6A6V118</accession>
<name>A0A6A6V118_9PLEO</name>
<evidence type="ECO:0000256" key="1">
    <source>
        <dbReference type="SAM" id="MobiDB-lite"/>
    </source>
</evidence>
<dbReference type="AlphaFoldDB" id="A0A6A6V118"/>
<proteinExistence type="predicted"/>
<reference evidence="2" key="1">
    <citation type="journal article" date="2020" name="Stud. Mycol.">
        <title>101 Dothideomycetes genomes: a test case for predicting lifestyles and emergence of pathogens.</title>
        <authorList>
            <person name="Haridas S."/>
            <person name="Albert R."/>
            <person name="Binder M."/>
            <person name="Bloem J."/>
            <person name="Labutti K."/>
            <person name="Salamov A."/>
            <person name="Andreopoulos B."/>
            <person name="Baker S."/>
            <person name="Barry K."/>
            <person name="Bills G."/>
            <person name="Bluhm B."/>
            <person name="Cannon C."/>
            <person name="Castanera R."/>
            <person name="Culley D."/>
            <person name="Daum C."/>
            <person name="Ezra D."/>
            <person name="Gonzalez J."/>
            <person name="Henrissat B."/>
            <person name="Kuo A."/>
            <person name="Liang C."/>
            <person name="Lipzen A."/>
            <person name="Lutzoni F."/>
            <person name="Magnuson J."/>
            <person name="Mondo S."/>
            <person name="Nolan M."/>
            <person name="Ohm R."/>
            <person name="Pangilinan J."/>
            <person name="Park H.-J."/>
            <person name="Ramirez L."/>
            <person name="Alfaro M."/>
            <person name="Sun H."/>
            <person name="Tritt A."/>
            <person name="Yoshinaga Y."/>
            <person name="Zwiers L.-H."/>
            <person name="Turgeon B."/>
            <person name="Goodwin S."/>
            <person name="Spatafora J."/>
            <person name="Crous P."/>
            <person name="Grigoriev I."/>
        </authorList>
    </citation>
    <scope>NUCLEOTIDE SEQUENCE</scope>
    <source>
        <strain evidence="2">CBS 119925</strain>
    </source>
</reference>
<evidence type="ECO:0000313" key="2">
    <source>
        <dbReference type="EMBL" id="KAF2743340.1"/>
    </source>
</evidence>
<sequence length="190" mass="21343">MDIEFRLVFSLAKLWSRLRVSILKFDQSLQMQTTRTHHSRIRRIRNPNTSPNTPPNNAAVAHNLSDFPTLGDHLLPLPLAHGNPRRSTNSTPHKHSNLHIPIYSALARGVHLRTNRRGIPAAPLSGNHTELQTESRAPLSHTTISARQLLPGEWVYASWFRAMPWAGGTARIHDLDRALSNVRRPAVPSP</sequence>
<feature type="compositionally biased region" description="Basic residues" evidence="1">
    <location>
        <begin position="35"/>
        <end position="45"/>
    </location>
</feature>
<gene>
    <name evidence="2" type="ORF">M011DRAFT_224890</name>
</gene>
<feature type="region of interest" description="Disordered" evidence="1">
    <location>
        <begin position="120"/>
        <end position="139"/>
    </location>
</feature>